<gene>
    <name evidence="1" type="ORF">Tci_895950</name>
</gene>
<name>A0A699UR12_TANCI</name>
<accession>A0A699UR12</accession>
<reference evidence="1" key="1">
    <citation type="journal article" date="2019" name="Sci. Rep.">
        <title>Draft genome of Tanacetum cinerariifolium, the natural source of mosquito coil.</title>
        <authorList>
            <person name="Yamashiro T."/>
            <person name="Shiraishi A."/>
            <person name="Satake H."/>
            <person name="Nakayama K."/>
        </authorList>
    </citation>
    <scope>NUCLEOTIDE SEQUENCE</scope>
</reference>
<feature type="non-terminal residue" evidence="1">
    <location>
        <position position="1"/>
    </location>
</feature>
<organism evidence="1">
    <name type="scientific">Tanacetum cinerariifolium</name>
    <name type="common">Dalmatian daisy</name>
    <name type="synonym">Chrysanthemum cinerariifolium</name>
    <dbReference type="NCBI Taxonomy" id="118510"/>
    <lineage>
        <taxon>Eukaryota</taxon>
        <taxon>Viridiplantae</taxon>
        <taxon>Streptophyta</taxon>
        <taxon>Embryophyta</taxon>
        <taxon>Tracheophyta</taxon>
        <taxon>Spermatophyta</taxon>
        <taxon>Magnoliopsida</taxon>
        <taxon>eudicotyledons</taxon>
        <taxon>Gunneridae</taxon>
        <taxon>Pentapetalae</taxon>
        <taxon>asterids</taxon>
        <taxon>campanulids</taxon>
        <taxon>Asterales</taxon>
        <taxon>Asteraceae</taxon>
        <taxon>Asteroideae</taxon>
        <taxon>Anthemideae</taxon>
        <taxon>Anthemidinae</taxon>
        <taxon>Tanacetum</taxon>
    </lineage>
</organism>
<comment type="caution">
    <text evidence="1">The sequence shown here is derived from an EMBL/GenBank/DDBJ whole genome shotgun (WGS) entry which is preliminary data.</text>
</comment>
<dbReference type="EMBL" id="BKCJ011348932">
    <property type="protein sequence ID" value="GFD23981.1"/>
    <property type="molecule type" value="Genomic_DNA"/>
</dbReference>
<proteinExistence type="predicted"/>
<protein>
    <submittedName>
        <fullName evidence="1">Uncharacterized protein</fullName>
    </submittedName>
</protein>
<dbReference type="AlphaFoldDB" id="A0A699UR12"/>
<evidence type="ECO:0000313" key="1">
    <source>
        <dbReference type="EMBL" id="GFD23981.1"/>
    </source>
</evidence>
<sequence>ERNSSLSRILRPAALSRGRRAGCSSMPCKVIYLAINKGIQEGLEAGIEHGRSGRTLAKVEAYNPRVKDEFVYAVIDFENVSFTLLDELELLKHSPLVSVMFALVLKDAQGNVDSNPEL</sequence>